<evidence type="ECO:0000259" key="7">
    <source>
        <dbReference type="PROSITE" id="PS00036"/>
    </source>
</evidence>
<comment type="subcellular location">
    <subcellularLocation>
        <location evidence="1">Nucleus</location>
    </subcellularLocation>
</comment>
<sequence>MDSILEPFPSERLFPGGGSGFLDLGDLNEADFLSNVHFSEHLDHFSENMEDFSNELFNSFFDDPMLAEKNPLLDMDLDPPTPGIQAEHSYSLSGDSAPQSPLMPIKTEDNANDLESGVWSLGHKLCSIMVKQEQNLAPELPESQLAASLVPALNLNPLQRLPAPEETPVEMTPAPVIKAEPKEVNQFLNVPADDLVQMPPTPPSSHGSDSDGSQSPRSLPPSSPARPAARSSSAISTSPLLTAPHKLQGTSGPLLLTEEEKRTLIAEGYPIPTKLPLTKAEEKALKRVRRKIKNKISAQESRRKKKEYVECLEKKTLLQQLQKLQALVAGKVSRPYKMASTQTGTCLMVLVLCFVLVLGSMMPCLPEFSSTSQTVKATPAPDIYTTSKIQSRSLLFYDEGAGSVEEGYSSFLPVEHPVGRETDEGQSEERRPQERILGHLARAHETAKYLSKSQLGAPDQNQTDPTLTHLKEQIQEREARSSDAAESL</sequence>
<gene>
    <name evidence="8" type="primary">CREB3L1</name>
</gene>
<feature type="compositionally biased region" description="Low complexity" evidence="6">
    <location>
        <begin position="204"/>
        <end position="217"/>
    </location>
</feature>
<dbReference type="GeneTree" id="ENSGT00940000159848"/>
<name>A0A8C3HFH6_CHRPI</name>
<feature type="region of interest" description="Disordered" evidence="6">
    <location>
        <begin position="71"/>
        <end position="98"/>
    </location>
</feature>
<reference evidence="8" key="2">
    <citation type="submission" date="2025-08" db="UniProtKB">
        <authorList>
            <consortium name="Ensembl"/>
        </authorList>
    </citation>
    <scope>IDENTIFICATION</scope>
</reference>
<evidence type="ECO:0000313" key="8">
    <source>
        <dbReference type="Ensembl" id="ENSCPBP00000017222.1"/>
    </source>
</evidence>
<dbReference type="PANTHER" id="PTHR46004">
    <property type="entry name" value="CYCLIC AMP RESPONSE ELEMENT-BINDING PROTEIN A"/>
    <property type="match status" value="1"/>
</dbReference>
<dbReference type="SUPFAM" id="SSF47454">
    <property type="entry name" value="A DNA-binding domain in eukaryotic transcription factors"/>
    <property type="match status" value="1"/>
</dbReference>
<dbReference type="GO" id="GO:0035497">
    <property type="term" value="F:cAMP response element binding"/>
    <property type="evidence" value="ECO:0007669"/>
    <property type="project" value="TreeGrafter"/>
</dbReference>
<dbReference type="SMART" id="SM00338">
    <property type="entry name" value="BRLZ"/>
    <property type="match status" value="1"/>
</dbReference>
<feature type="region of interest" description="Disordered" evidence="6">
    <location>
        <begin position="193"/>
        <end position="253"/>
    </location>
</feature>
<dbReference type="Pfam" id="PF00170">
    <property type="entry name" value="bZIP_1"/>
    <property type="match status" value="1"/>
</dbReference>
<evidence type="ECO:0000313" key="9">
    <source>
        <dbReference type="Proteomes" id="UP000694380"/>
    </source>
</evidence>
<dbReference type="InterPro" id="IPR008917">
    <property type="entry name" value="TF_DNA-bd_sf"/>
</dbReference>
<feature type="domain" description="BZIP" evidence="7">
    <location>
        <begin position="289"/>
        <end position="304"/>
    </location>
</feature>
<dbReference type="Gene3D" id="1.20.5.170">
    <property type="match status" value="1"/>
</dbReference>
<feature type="compositionally biased region" description="Basic and acidic residues" evidence="6">
    <location>
        <begin position="469"/>
        <end position="488"/>
    </location>
</feature>
<dbReference type="GO" id="GO:0005634">
    <property type="term" value="C:nucleus"/>
    <property type="evidence" value="ECO:0007669"/>
    <property type="project" value="UniProtKB-SubCell"/>
</dbReference>
<keyword evidence="3" id="KW-0238">DNA-binding</keyword>
<evidence type="ECO:0000256" key="4">
    <source>
        <dbReference type="ARBA" id="ARBA00023163"/>
    </source>
</evidence>
<evidence type="ECO:0000256" key="5">
    <source>
        <dbReference type="ARBA" id="ARBA00023242"/>
    </source>
</evidence>
<accession>A0A8C3HFH6</accession>
<keyword evidence="4" id="KW-0804">Transcription</keyword>
<evidence type="ECO:0000256" key="6">
    <source>
        <dbReference type="SAM" id="MobiDB-lite"/>
    </source>
</evidence>
<dbReference type="PROSITE" id="PS00036">
    <property type="entry name" value="BZIP_BASIC"/>
    <property type="match status" value="1"/>
</dbReference>
<reference evidence="8" key="1">
    <citation type="journal article" date="2015" name="Genome Biol. Evol.">
        <title>Physical Mapping and Refinement of the Painted Turtle Genome (Chrysemys picta) Inform Amniote Genome Evolution and Challenge Turtle-Bird Chromosomal Conservation.</title>
        <authorList>
            <person name="Badenhorst D."/>
            <person name="Hillier L.W."/>
            <person name="Literman R."/>
            <person name="Montiel E.E."/>
            <person name="Radhakrishnan S."/>
            <person name="Shen Y."/>
            <person name="Minx P."/>
            <person name="Janes D.E."/>
            <person name="Warren W.C."/>
            <person name="Edwards S.V."/>
            <person name="Valenzuela N."/>
        </authorList>
    </citation>
    <scope>NUCLEOTIDE SEQUENCE [LARGE SCALE GENOMIC DNA]</scope>
</reference>
<organism evidence="8 9">
    <name type="scientific">Chrysemys picta bellii</name>
    <name type="common">Western painted turtle</name>
    <name type="synonym">Emys bellii</name>
    <dbReference type="NCBI Taxonomy" id="8478"/>
    <lineage>
        <taxon>Eukaryota</taxon>
        <taxon>Metazoa</taxon>
        <taxon>Chordata</taxon>
        <taxon>Craniata</taxon>
        <taxon>Vertebrata</taxon>
        <taxon>Euteleostomi</taxon>
        <taxon>Archelosauria</taxon>
        <taxon>Testudinata</taxon>
        <taxon>Testudines</taxon>
        <taxon>Cryptodira</taxon>
        <taxon>Durocryptodira</taxon>
        <taxon>Testudinoidea</taxon>
        <taxon>Emydidae</taxon>
        <taxon>Chrysemys</taxon>
    </lineage>
</organism>
<keyword evidence="9" id="KW-1185">Reference proteome</keyword>
<feature type="region of interest" description="Disordered" evidence="6">
    <location>
        <begin position="450"/>
        <end position="488"/>
    </location>
</feature>
<dbReference type="PANTHER" id="PTHR46004:SF1">
    <property type="entry name" value="CYCLIC AMP-RESPONSIVE ELEMENT-BINDING PROTEIN 3-LIKE PROTEIN 1"/>
    <property type="match status" value="1"/>
</dbReference>
<proteinExistence type="predicted"/>
<keyword evidence="5" id="KW-0539">Nucleus</keyword>
<protein>
    <submittedName>
        <fullName evidence="8">cAMP responsive element binding protein 3 like 1</fullName>
    </submittedName>
</protein>
<dbReference type="AlphaFoldDB" id="A0A8C3HFH6"/>
<evidence type="ECO:0000256" key="2">
    <source>
        <dbReference type="ARBA" id="ARBA00023015"/>
    </source>
</evidence>
<evidence type="ECO:0000256" key="1">
    <source>
        <dbReference type="ARBA" id="ARBA00004123"/>
    </source>
</evidence>
<dbReference type="Ensembl" id="ENSCPBT00000020377.1">
    <property type="protein sequence ID" value="ENSCPBP00000017222.1"/>
    <property type="gene ID" value="ENSCPBG00000012636.1"/>
</dbReference>
<dbReference type="Proteomes" id="UP000694380">
    <property type="component" value="Chromosome 4"/>
</dbReference>
<dbReference type="GO" id="GO:0000981">
    <property type="term" value="F:DNA-binding transcription factor activity, RNA polymerase II-specific"/>
    <property type="evidence" value="ECO:0007669"/>
    <property type="project" value="TreeGrafter"/>
</dbReference>
<reference evidence="8" key="3">
    <citation type="submission" date="2025-09" db="UniProtKB">
        <authorList>
            <consortium name="Ensembl"/>
        </authorList>
    </citation>
    <scope>IDENTIFICATION</scope>
</reference>
<dbReference type="InterPro" id="IPR004827">
    <property type="entry name" value="bZIP"/>
</dbReference>
<feature type="compositionally biased region" description="Polar residues" evidence="6">
    <location>
        <begin position="451"/>
        <end position="466"/>
    </location>
</feature>
<feature type="compositionally biased region" description="Low complexity" evidence="6">
    <location>
        <begin position="225"/>
        <end position="243"/>
    </location>
</feature>
<evidence type="ECO:0000256" key="3">
    <source>
        <dbReference type="ARBA" id="ARBA00023125"/>
    </source>
</evidence>
<feature type="compositionally biased region" description="Polar residues" evidence="6">
    <location>
        <begin position="88"/>
        <end position="98"/>
    </location>
</feature>
<keyword evidence="2" id="KW-0805">Transcription regulation</keyword>